<feature type="region of interest" description="Disordered" evidence="1">
    <location>
        <begin position="1"/>
        <end position="63"/>
    </location>
</feature>
<evidence type="ECO:0000256" key="1">
    <source>
        <dbReference type="SAM" id="MobiDB-lite"/>
    </source>
</evidence>
<keyword evidence="3" id="KW-1185">Reference proteome</keyword>
<protein>
    <submittedName>
        <fullName evidence="2">Uncharacterized protein</fullName>
    </submittedName>
</protein>
<accession>A0A165ETM3</accession>
<reference evidence="2 3" key="1">
    <citation type="journal article" date="2016" name="Mol. Biol. Evol.">
        <title>Comparative Genomics of Early-Diverging Mushroom-Forming Fungi Provides Insights into the Origins of Lignocellulose Decay Capabilities.</title>
        <authorList>
            <person name="Nagy L.G."/>
            <person name="Riley R."/>
            <person name="Tritt A."/>
            <person name="Adam C."/>
            <person name="Daum C."/>
            <person name="Floudas D."/>
            <person name="Sun H."/>
            <person name="Yadav J.S."/>
            <person name="Pangilinan J."/>
            <person name="Larsson K.H."/>
            <person name="Matsuura K."/>
            <person name="Barry K."/>
            <person name="Labutti K."/>
            <person name="Kuo R."/>
            <person name="Ohm R.A."/>
            <person name="Bhattacharya S.S."/>
            <person name="Shirouzu T."/>
            <person name="Yoshinaga Y."/>
            <person name="Martin F.M."/>
            <person name="Grigoriev I.V."/>
            <person name="Hibbett D.S."/>
        </authorList>
    </citation>
    <scope>NUCLEOTIDE SEQUENCE [LARGE SCALE GENOMIC DNA]</scope>
    <source>
        <strain evidence="2 3">HHB12733</strain>
    </source>
</reference>
<dbReference type="AlphaFoldDB" id="A0A165ETM3"/>
<feature type="compositionally biased region" description="Low complexity" evidence="1">
    <location>
        <begin position="19"/>
        <end position="32"/>
    </location>
</feature>
<organism evidence="2 3">
    <name type="scientific">Calocera cornea HHB12733</name>
    <dbReference type="NCBI Taxonomy" id="1353952"/>
    <lineage>
        <taxon>Eukaryota</taxon>
        <taxon>Fungi</taxon>
        <taxon>Dikarya</taxon>
        <taxon>Basidiomycota</taxon>
        <taxon>Agaricomycotina</taxon>
        <taxon>Dacrymycetes</taxon>
        <taxon>Dacrymycetales</taxon>
        <taxon>Dacrymycetaceae</taxon>
        <taxon>Calocera</taxon>
    </lineage>
</organism>
<gene>
    <name evidence="2" type="ORF">CALCODRAFT_353068</name>
</gene>
<dbReference type="InParanoid" id="A0A165ETM3"/>
<evidence type="ECO:0000313" key="2">
    <source>
        <dbReference type="EMBL" id="KZT55501.1"/>
    </source>
</evidence>
<dbReference type="Proteomes" id="UP000076842">
    <property type="component" value="Unassembled WGS sequence"/>
</dbReference>
<evidence type="ECO:0000313" key="3">
    <source>
        <dbReference type="Proteomes" id="UP000076842"/>
    </source>
</evidence>
<dbReference type="EMBL" id="KV423994">
    <property type="protein sequence ID" value="KZT55501.1"/>
    <property type="molecule type" value="Genomic_DNA"/>
</dbReference>
<sequence>MNGEAHRAQPPARRADGAPIRPSLRPSRVSRSAQTRAHRAADRCTRILTASQHSRPPNQPSEADRIASLAGLAANAAQRPDHSASWPPDGYTNHIHRPSPIAHRPSTIPSLAQLPTGAVAADRWPLISRVPGTLHNPTISGALRVVPWRTDGRCAQGVRLASCGRRINQRSAITHR</sequence>
<name>A0A165ETM3_9BASI</name>
<proteinExistence type="predicted"/>